<feature type="compositionally biased region" description="Basic and acidic residues" evidence="1">
    <location>
        <begin position="297"/>
        <end position="312"/>
    </location>
</feature>
<sequence>MDPPDLTKGASPNVEDNMNMWANPVERLDLFHTVAFEPTPSSTTSICDDFLTSIGGNRPLPFSASHQESEYTAYFDGEIHYGNFVYDAAGPDVQVDVHNAYDPLAATQSPPTSVMPSTTLVSGTTPEYDPLLDSSKPPLSYDDILRLWNVTADLEAWTDWMNGTSPSNYPQGLEVASPETQLPIPTQAYSPTAIVDYRSPASTLSTLHSPTSTLYESPYGTVHATPSTILSPAMDSKTNKVYEAHSVDTDHVHTETAFYSQVSESKVSTPEQPTTHLKTQSTNDYSPQGTVTGWRHKTPEAIEYTCKRHRDDGENEEEGDRKRQRRSHSSASPEALSSPASTLYEEITEQYVSVTSACTGRIEHTYRLPGNRRAPSTQKTFARDEDRPAQDAQSYPTTSAPKRRNGCRDWNCFVCGSPLAALSVLAHITKNVRYSCMNQPCQTCGKEMTKEVAEEHIQAIKMGYSACAEIPAWMREEYRKEKKRRGGKKAKGRRAQVA</sequence>
<feature type="compositionally biased region" description="Polar residues" evidence="1">
    <location>
        <begin position="258"/>
        <end position="291"/>
    </location>
</feature>
<dbReference type="Proteomes" id="UP000053558">
    <property type="component" value="Unassembled WGS sequence"/>
</dbReference>
<protein>
    <submittedName>
        <fullName evidence="2">Uncharacterized protein</fullName>
    </submittedName>
</protein>
<dbReference type="KEGG" id="cput:CONPUDRAFT_154111"/>
<feature type="compositionally biased region" description="Low complexity" evidence="1">
    <location>
        <begin position="329"/>
        <end position="341"/>
    </location>
</feature>
<dbReference type="EMBL" id="JH711578">
    <property type="protein sequence ID" value="EIW81578.1"/>
    <property type="molecule type" value="Genomic_DNA"/>
</dbReference>
<feature type="region of interest" description="Disordered" evidence="1">
    <location>
        <begin position="258"/>
        <end position="341"/>
    </location>
</feature>
<dbReference type="RefSeq" id="XP_007768886.1">
    <property type="nucleotide sequence ID" value="XM_007770696.1"/>
</dbReference>
<accession>A0A5M3MQV8</accession>
<keyword evidence="3" id="KW-1185">Reference proteome</keyword>
<evidence type="ECO:0000313" key="2">
    <source>
        <dbReference type="EMBL" id="EIW81578.1"/>
    </source>
</evidence>
<evidence type="ECO:0000256" key="1">
    <source>
        <dbReference type="SAM" id="MobiDB-lite"/>
    </source>
</evidence>
<dbReference type="GeneID" id="19203218"/>
<proteinExistence type="predicted"/>
<evidence type="ECO:0000313" key="3">
    <source>
        <dbReference type="Proteomes" id="UP000053558"/>
    </source>
</evidence>
<organism evidence="2 3">
    <name type="scientific">Coniophora puteana (strain RWD-64-598)</name>
    <name type="common">Brown rot fungus</name>
    <dbReference type="NCBI Taxonomy" id="741705"/>
    <lineage>
        <taxon>Eukaryota</taxon>
        <taxon>Fungi</taxon>
        <taxon>Dikarya</taxon>
        <taxon>Basidiomycota</taxon>
        <taxon>Agaricomycotina</taxon>
        <taxon>Agaricomycetes</taxon>
        <taxon>Agaricomycetidae</taxon>
        <taxon>Boletales</taxon>
        <taxon>Coniophorineae</taxon>
        <taxon>Coniophoraceae</taxon>
        <taxon>Coniophora</taxon>
    </lineage>
</organism>
<gene>
    <name evidence="2" type="ORF">CONPUDRAFT_154111</name>
</gene>
<reference evidence="3" key="1">
    <citation type="journal article" date="2012" name="Science">
        <title>The Paleozoic origin of enzymatic lignin decomposition reconstructed from 31 fungal genomes.</title>
        <authorList>
            <person name="Floudas D."/>
            <person name="Binder M."/>
            <person name="Riley R."/>
            <person name="Barry K."/>
            <person name="Blanchette R.A."/>
            <person name="Henrissat B."/>
            <person name="Martinez A.T."/>
            <person name="Otillar R."/>
            <person name="Spatafora J.W."/>
            <person name="Yadav J.S."/>
            <person name="Aerts A."/>
            <person name="Benoit I."/>
            <person name="Boyd A."/>
            <person name="Carlson A."/>
            <person name="Copeland A."/>
            <person name="Coutinho P.M."/>
            <person name="de Vries R.P."/>
            <person name="Ferreira P."/>
            <person name="Findley K."/>
            <person name="Foster B."/>
            <person name="Gaskell J."/>
            <person name="Glotzer D."/>
            <person name="Gorecki P."/>
            <person name="Heitman J."/>
            <person name="Hesse C."/>
            <person name="Hori C."/>
            <person name="Igarashi K."/>
            <person name="Jurgens J.A."/>
            <person name="Kallen N."/>
            <person name="Kersten P."/>
            <person name="Kohler A."/>
            <person name="Kuees U."/>
            <person name="Kumar T.K.A."/>
            <person name="Kuo A."/>
            <person name="LaButti K."/>
            <person name="Larrondo L.F."/>
            <person name="Lindquist E."/>
            <person name="Ling A."/>
            <person name="Lombard V."/>
            <person name="Lucas S."/>
            <person name="Lundell T."/>
            <person name="Martin R."/>
            <person name="McLaughlin D.J."/>
            <person name="Morgenstern I."/>
            <person name="Morin E."/>
            <person name="Murat C."/>
            <person name="Nagy L.G."/>
            <person name="Nolan M."/>
            <person name="Ohm R.A."/>
            <person name="Patyshakuliyeva A."/>
            <person name="Rokas A."/>
            <person name="Ruiz-Duenas F.J."/>
            <person name="Sabat G."/>
            <person name="Salamov A."/>
            <person name="Samejima M."/>
            <person name="Schmutz J."/>
            <person name="Slot J.C."/>
            <person name="St John F."/>
            <person name="Stenlid J."/>
            <person name="Sun H."/>
            <person name="Sun S."/>
            <person name="Syed K."/>
            <person name="Tsang A."/>
            <person name="Wiebenga A."/>
            <person name="Young D."/>
            <person name="Pisabarro A."/>
            <person name="Eastwood D.C."/>
            <person name="Martin F."/>
            <person name="Cullen D."/>
            <person name="Grigoriev I.V."/>
            <person name="Hibbett D.S."/>
        </authorList>
    </citation>
    <scope>NUCLEOTIDE SEQUENCE [LARGE SCALE GENOMIC DNA]</scope>
    <source>
        <strain evidence="3">RWD-64-598 SS2</strain>
    </source>
</reference>
<comment type="caution">
    <text evidence="2">The sequence shown here is derived from an EMBL/GenBank/DDBJ whole genome shotgun (WGS) entry which is preliminary data.</text>
</comment>
<feature type="region of interest" description="Disordered" evidence="1">
    <location>
        <begin position="365"/>
        <end position="403"/>
    </location>
</feature>
<feature type="region of interest" description="Disordered" evidence="1">
    <location>
        <begin position="479"/>
        <end position="498"/>
    </location>
</feature>
<feature type="compositionally biased region" description="Polar residues" evidence="1">
    <location>
        <begin position="391"/>
        <end position="400"/>
    </location>
</feature>
<dbReference type="AlphaFoldDB" id="A0A5M3MQV8"/>
<feature type="compositionally biased region" description="Basic residues" evidence="1">
    <location>
        <begin position="481"/>
        <end position="498"/>
    </location>
</feature>
<name>A0A5M3MQV8_CONPW</name>